<protein>
    <recommendedName>
        <fullName evidence="4">Mannosylglycerate hydrolase MGH1-like glycoside hydrolase domain-containing protein</fullName>
    </recommendedName>
</protein>
<dbReference type="OrthoDB" id="9798687at2"/>
<dbReference type="GO" id="GO:0006487">
    <property type="term" value="P:protein N-linked glycosylation"/>
    <property type="evidence" value="ECO:0007669"/>
    <property type="project" value="TreeGrafter"/>
</dbReference>
<proteinExistence type="inferred from homology"/>
<reference evidence="5 6" key="1">
    <citation type="submission" date="2016-10" db="EMBL/GenBank/DDBJ databases">
        <authorList>
            <person name="de Groot N.N."/>
        </authorList>
    </citation>
    <scope>NUCLEOTIDE SEQUENCE [LARGE SCALE GENOMIC DNA]</scope>
    <source>
        <strain evidence="5 6">GAS232</strain>
    </source>
</reference>
<accession>A0A1G7ESJ8</accession>
<dbReference type="GO" id="GO:0009311">
    <property type="term" value="P:oligosaccharide metabolic process"/>
    <property type="evidence" value="ECO:0007669"/>
    <property type="project" value="InterPro"/>
</dbReference>
<keyword evidence="3" id="KW-0326">Glycosidase</keyword>
<evidence type="ECO:0000259" key="4">
    <source>
        <dbReference type="Pfam" id="PF22422"/>
    </source>
</evidence>
<evidence type="ECO:0000313" key="6">
    <source>
        <dbReference type="Proteomes" id="UP000182427"/>
    </source>
</evidence>
<dbReference type="Proteomes" id="UP000182427">
    <property type="component" value="Chromosome I"/>
</dbReference>
<name>A0A1G7ESJ8_9BACT</name>
<dbReference type="InterPro" id="IPR008928">
    <property type="entry name" value="6-hairpin_glycosidase_sf"/>
</dbReference>
<dbReference type="EMBL" id="LT629690">
    <property type="protein sequence ID" value="SDE66385.1"/>
    <property type="molecule type" value="Genomic_DNA"/>
</dbReference>
<evidence type="ECO:0000256" key="3">
    <source>
        <dbReference type="ARBA" id="ARBA00023295"/>
    </source>
</evidence>
<dbReference type="PANTHER" id="PTHR10412:SF11">
    <property type="entry name" value="MANNOSYL-OLIGOSACCHARIDE GLUCOSIDASE"/>
    <property type="match status" value="1"/>
</dbReference>
<dbReference type="RefSeq" id="WP_083343411.1">
    <property type="nucleotide sequence ID" value="NZ_LT629690.1"/>
</dbReference>
<dbReference type="AlphaFoldDB" id="A0A1G7ESJ8"/>
<dbReference type="SUPFAM" id="SSF48208">
    <property type="entry name" value="Six-hairpin glycosidases"/>
    <property type="match status" value="1"/>
</dbReference>
<keyword evidence="2" id="KW-0378">Hydrolase</keyword>
<sequence length="902" mass="104634">MSHTTAEEHRLEENRTRQKNWQRWGTYLPERQWGTVREDYSADGNVWTSFPYEMAQYRAYRWGEDGLLGWTDRQCRVCFSTALWNGQDSHLKERLFGLGNQEGNHGEDVKEQFYYLDATPTHSYCKALYKYPQRAFPYQQLREENKRRGYNDLEYELLDTGIFDESRYFDILIEYAKADDEDTLIRITASNRGPDAAPLYLLPTLTLRNNWSWRNLEATGKTRPIIRKRAETGVRAVHKMLGTYNFYALTGSQLTPSELLFTENDTNFFRLDPNYKGEPHYSKDGFDRYIVHGDANAVKHTEGTRCALLFKDTIPAGESRSVYLRLVRLPTADMPHPPRIEAEQAAAIFDQRIAEANDFYGTHIPLQATKEERNVSRQAYAGLLWCKQFYYFIAQQWMSGDSTQVAPPPRSKKSAEWRHLFCRDVLSMPDKWEYPWFAAWDTAFHMIPMAQIDPEFAKNQLLLLLREWYMHPNGQMPAYEFAFGDVNPPVHAWAVWHVYRLGIDKNNEGDIEFLERAFQKLLLNFTWWVNRNDQSGRNLFGGGFLGLDNIGVFDRSIPLPQDTLLHQADGTAWMGLYCSVMLTMALELAHRRSSAYEDIANKFFEHYISIIDAINSSSGNGLWDEEEGFYFDRLEKTDGSNSTALKARSLVGIAPLYAVCILKKGTVKGLNDFKKRIDWFLDYKTELKNFVTTAKSGNPEIDNSRWIAIAPRDRMERILRRVFDESEFLSPHGIRGLSRHHLEHPFETEIHGQRFTVRYVPAEGDSGMFGGNSNWRGPVWFPMNMLLITALERYYLVYGDSFTMEYPTGSGEQKTFVEIAEDIARRMVNLFLPDKDGYRPSHGREHRYADDPHWKNLILFSEYFDGDTGRGVGASHQTGWTALAATLIHGLYTRRALRNRAQ</sequence>
<dbReference type="Gene3D" id="1.50.10.10">
    <property type="match status" value="2"/>
</dbReference>
<feature type="domain" description="Mannosylglycerate hydrolase MGH1-like glycoside hydrolase" evidence="4">
    <location>
        <begin position="709"/>
        <end position="878"/>
    </location>
</feature>
<comment type="similarity">
    <text evidence="1">Belongs to the glycosyl hydrolase 63 family.</text>
</comment>
<dbReference type="InterPro" id="IPR054491">
    <property type="entry name" value="MGH1-like_GH"/>
</dbReference>
<evidence type="ECO:0000256" key="1">
    <source>
        <dbReference type="ARBA" id="ARBA00010833"/>
    </source>
</evidence>
<gene>
    <name evidence="5" type="ORF">SAMN05444167_0074</name>
</gene>
<dbReference type="GO" id="GO:0004573">
    <property type="term" value="F:Glc3Man9GlcNAc2 oligosaccharide glucosidase activity"/>
    <property type="evidence" value="ECO:0007669"/>
    <property type="project" value="InterPro"/>
</dbReference>
<keyword evidence="6" id="KW-1185">Reference proteome</keyword>
<evidence type="ECO:0000256" key="2">
    <source>
        <dbReference type="ARBA" id="ARBA00022801"/>
    </source>
</evidence>
<dbReference type="Pfam" id="PF22422">
    <property type="entry name" value="MGH1-like_GH"/>
    <property type="match status" value="2"/>
</dbReference>
<dbReference type="InterPro" id="IPR012341">
    <property type="entry name" value="6hp_glycosidase-like_sf"/>
</dbReference>
<dbReference type="PANTHER" id="PTHR10412">
    <property type="entry name" value="MANNOSYL-OLIGOSACCHARIDE GLUCOSIDASE"/>
    <property type="match status" value="1"/>
</dbReference>
<feature type="domain" description="Mannosylglycerate hydrolase MGH1-like glycoside hydrolase" evidence="4">
    <location>
        <begin position="434"/>
        <end position="540"/>
    </location>
</feature>
<evidence type="ECO:0000313" key="5">
    <source>
        <dbReference type="EMBL" id="SDE66385.1"/>
    </source>
</evidence>
<dbReference type="InterPro" id="IPR004888">
    <property type="entry name" value="Glycoside_hydrolase_63"/>
</dbReference>
<organism evidence="5 6">
    <name type="scientific">Terriglobus roseus</name>
    <dbReference type="NCBI Taxonomy" id="392734"/>
    <lineage>
        <taxon>Bacteria</taxon>
        <taxon>Pseudomonadati</taxon>
        <taxon>Acidobacteriota</taxon>
        <taxon>Terriglobia</taxon>
        <taxon>Terriglobales</taxon>
        <taxon>Acidobacteriaceae</taxon>
        <taxon>Terriglobus</taxon>
    </lineage>
</organism>